<sequence>MTVYERTLSASAARHCCRIGDGARGPRTKVSNARGARAPPRDLRDASEKTISDRALRRTRYFYRFAVPPTTNCVVYMWGIVDNETPQTTGASARNAPRRDLLVTVNGVVRIYYMPACRLGGPRVVATMGHLTNASAAH</sequence>
<comment type="caution">
    <text evidence="2">The sequence shown here is derived from an EMBL/GenBank/DDBJ whole genome shotgun (WGS) entry which is preliminary data.</text>
</comment>
<dbReference type="EMBL" id="BGZK01001173">
    <property type="protein sequence ID" value="GBP73454.1"/>
    <property type="molecule type" value="Genomic_DNA"/>
</dbReference>
<gene>
    <name evidence="2" type="ORF">EVAR_56932_1</name>
</gene>
<evidence type="ECO:0000256" key="1">
    <source>
        <dbReference type="SAM" id="MobiDB-lite"/>
    </source>
</evidence>
<keyword evidence="3" id="KW-1185">Reference proteome</keyword>
<name>A0A4C1YEN5_EUMVA</name>
<reference evidence="2 3" key="1">
    <citation type="journal article" date="2019" name="Commun. Biol.">
        <title>The bagworm genome reveals a unique fibroin gene that provides high tensile strength.</title>
        <authorList>
            <person name="Kono N."/>
            <person name="Nakamura H."/>
            <person name="Ohtoshi R."/>
            <person name="Tomita M."/>
            <person name="Numata K."/>
            <person name="Arakawa K."/>
        </authorList>
    </citation>
    <scope>NUCLEOTIDE SEQUENCE [LARGE SCALE GENOMIC DNA]</scope>
</reference>
<evidence type="ECO:0000313" key="2">
    <source>
        <dbReference type="EMBL" id="GBP73454.1"/>
    </source>
</evidence>
<dbReference type="AlphaFoldDB" id="A0A4C1YEN5"/>
<protein>
    <submittedName>
        <fullName evidence="2">Uncharacterized protein</fullName>
    </submittedName>
</protein>
<dbReference type="Proteomes" id="UP000299102">
    <property type="component" value="Unassembled WGS sequence"/>
</dbReference>
<proteinExistence type="predicted"/>
<evidence type="ECO:0000313" key="3">
    <source>
        <dbReference type="Proteomes" id="UP000299102"/>
    </source>
</evidence>
<accession>A0A4C1YEN5</accession>
<organism evidence="2 3">
    <name type="scientific">Eumeta variegata</name>
    <name type="common">Bagworm moth</name>
    <name type="synonym">Eumeta japonica</name>
    <dbReference type="NCBI Taxonomy" id="151549"/>
    <lineage>
        <taxon>Eukaryota</taxon>
        <taxon>Metazoa</taxon>
        <taxon>Ecdysozoa</taxon>
        <taxon>Arthropoda</taxon>
        <taxon>Hexapoda</taxon>
        <taxon>Insecta</taxon>
        <taxon>Pterygota</taxon>
        <taxon>Neoptera</taxon>
        <taxon>Endopterygota</taxon>
        <taxon>Lepidoptera</taxon>
        <taxon>Glossata</taxon>
        <taxon>Ditrysia</taxon>
        <taxon>Tineoidea</taxon>
        <taxon>Psychidae</taxon>
        <taxon>Oiketicinae</taxon>
        <taxon>Eumeta</taxon>
    </lineage>
</organism>
<feature type="region of interest" description="Disordered" evidence="1">
    <location>
        <begin position="21"/>
        <end position="44"/>
    </location>
</feature>